<feature type="transmembrane region" description="Helical" evidence="1">
    <location>
        <begin position="56"/>
        <end position="88"/>
    </location>
</feature>
<dbReference type="PATRIC" id="fig|1389415.4.peg.4055"/>
<keyword evidence="1" id="KW-0812">Transmembrane</keyword>
<organism evidence="2 3">
    <name type="scientific">Photorhabdus temperata J3</name>
    <dbReference type="NCBI Taxonomy" id="1389415"/>
    <lineage>
        <taxon>Bacteria</taxon>
        <taxon>Pseudomonadati</taxon>
        <taxon>Pseudomonadota</taxon>
        <taxon>Gammaproteobacteria</taxon>
        <taxon>Enterobacterales</taxon>
        <taxon>Morganellaceae</taxon>
        <taxon>Photorhabdus</taxon>
    </lineage>
</organism>
<dbReference type="EMBL" id="AXDT01000211">
    <property type="protein sequence ID" value="ERT11272.1"/>
    <property type="molecule type" value="Genomic_DNA"/>
</dbReference>
<keyword evidence="1" id="KW-1133">Transmembrane helix</keyword>
<keyword evidence="1" id="KW-0472">Membrane</keyword>
<sequence>MTDNHNTQRTIRAQIWGVKVAGIYLNLCQRLRTWDANCVTKARKHNFPTWVGHLPIYLLAGSMATTLLMGTLMVAAVIVLIFGIILCFSLNKGAIDEKLTDEQGYGNQYRDGPYGWGWYDTTDYIDVDNKDE</sequence>
<evidence type="ECO:0008006" key="4">
    <source>
        <dbReference type="Google" id="ProtNLM"/>
    </source>
</evidence>
<dbReference type="Proteomes" id="UP000017133">
    <property type="component" value="Unassembled WGS sequence"/>
</dbReference>
<dbReference type="AlphaFoldDB" id="U7QVF3"/>
<proteinExistence type="predicted"/>
<keyword evidence="3" id="KW-1185">Reference proteome</keyword>
<protein>
    <recommendedName>
        <fullName evidence="4">DUF3742 domain-containing protein</fullName>
    </recommendedName>
</protein>
<name>U7QVF3_PHOTE</name>
<accession>U7QVF3</accession>
<evidence type="ECO:0000256" key="1">
    <source>
        <dbReference type="SAM" id="Phobius"/>
    </source>
</evidence>
<gene>
    <name evidence="2" type="ORF">O185_20275</name>
</gene>
<dbReference type="RefSeq" id="WP_023045890.1">
    <property type="nucleotide sequence ID" value="NZ_AXDT01000211.1"/>
</dbReference>
<reference evidence="2 3" key="1">
    <citation type="submission" date="2013-10" db="EMBL/GenBank/DDBJ databases">
        <title>Whole Genome Shotgun Sequence of Photorhabdus temperata J3.</title>
        <authorList>
            <person name="Park G.-S."/>
            <person name="Hong S.-J."/>
            <person name="Shin J.-H."/>
        </authorList>
    </citation>
    <scope>NUCLEOTIDE SEQUENCE [LARGE SCALE GENOMIC DNA]</scope>
    <source>
        <strain evidence="2 3">J3</strain>
    </source>
</reference>
<comment type="caution">
    <text evidence="2">The sequence shown here is derived from an EMBL/GenBank/DDBJ whole genome shotgun (WGS) entry which is preliminary data.</text>
</comment>
<evidence type="ECO:0000313" key="2">
    <source>
        <dbReference type="EMBL" id="ERT11272.1"/>
    </source>
</evidence>
<evidence type="ECO:0000313" key="3">
    <source>
        <dbReference type="Proteomes" id="UP000017133"/>
    </source>
</evidence>